<dbReference type="AlphaFoldDB" id="Q6KIJ6"/>
<dbReference type="HOGENOM" id="CLU_105821_0_0_14"/>
<organism evidence="1 2">
    <name type="scientific">Mycoplasma mobile (strain ATCC 43663 / 163K / NCTC 11711)</name>
    <name type="common">Mesomycoplasma mobile</name>
    <dbReference type="NCBI Taxonomy" id="267748"/>
    <lineage>
        <taxon>Bacteria</taxon>
        <taxon>Bacillati</taxon>
        <taxon>Mycoplasmatota</taxon>
        <taxon>Mycoplasmoidales</taxon>
        <taxon>Metamycoplasmataceae</taxon>
        <taxon>Mesomycoplasma</taxon>
    </lineage>
</organism>
<gene>
    <name evidence="1" type="ordered locus">MMOB0940</name>
</gene>
<dbReference type="REBASE" id="8159">
    <property type="entry name" value="MmoORF950P"/>
</dbReference>
<protein>
    <submittedName>
        <fullName evidence="1">Uncharacterized protein</fullName>
    </submittedName>
</protein>
<proteinExistence type="predicted"/>
<dbReference type="KEGG" id="mmo:MMOB0940"/>
<evidence type="ECO:0000313" key="2">
    <source>
        <dbReference type="Proteomes" id="UP000009072"/>
    </source>
</evidence>
<dbReference type="OrthoDB" id="307114at2"/>
<name>Q6KIJ6_MYCM1</name>
<keyword evidence="2" id="KW-1185">Reference proteome</keyword>
<dbReference type="Proteomes" id="UP000009072">
    <property type="component" value="Chromosome"/>
</dbReference>
<dbReference type="EMBL" id="AE017308">
    <property type="protein sequence ID" value="AAT27580.1"/>
    <property type="molecule type" value="Genomic_DNA"/>
</dbReference>
<dbReference type="RefSeq" id="WP_011264614.1">
    <property type="nucleotide sequence ID" value="NC_006908.1"/>
</dbReference>
<sequence>MDKGLDLLIDSLKNLKKFASYGAKGKDFEDKVKSELEKMHFKQTSLKITDPLNLFQEFLEEHKKSVFEEVVKKLKDQVLDKKNFESISNLFRKFLGESNKYLYVYQPFGSQDFPDFLVFTENWIIPLEVKYSEKTNGQPKWNSNIPKSNSIYLQILKILLIF</sequence>
<reference evidence="1 2" key="1">
    <citation type="journal article" date="2004" name="Genome Res.">
        <title>The complete genome and proteome of Mycoplasma mobile.</title>
        <authorList>
            <person name="Jaffe J.D."/>
            <person name="Stange-Thomann N."/>
            <person name="Smith C."/>
            <person name="DeCaprio D."/>
            <person name="Fisher S."/>
            <person name="Butler J."/>
            <person name="Calvo S."/>
            <person name="Elkins T."/>
            <person name="FitzGerald M.G."/>
            <person name="Hafez N."/>
            <person name="Kodira C.D."/>
            <person name="Major J."/>
            <person name="Wang S."/>
            <person name="Wilkinson J."/>
            <person name="Nicol R."/>
            <person name="Nusbaum C."/>
            <person name="Birren B."/>
            <person name="Berg H.C."/>
            <person name="Church G.M."/>
        </authorList>
    </citation>
    <scope>NUCLEOTIDE SEQUENCE [LARGE SCALE GENOMIC DNA]</scope>
    <source>
        <strain evidence="2">ATCC 43663 / 163K / NCTC 11711</strain>
    </source>
</reference>
<dbReference type="eggNOG" id="ENOG5033ZKW">
    <property type="taxonomic scope" value="Bacteria"/>
</dbReference>
<evidence type="ECO:0000313" key="1">
    <source>
        <dbReference type="EMBL" id="AAT27580.1"/>
    </source>
</evidence>
<accession>Q6KIJ6</accession>